<feature type="region of interest" description="Disordered" evidence="1">
    <location>
        <begin position="78"/>
        <end position="134"/>
    </location>
</feature>
<organism evidence="2">
    <name type="scientific">viral metagenome</name>
    <dbReference type="NCBI Taxonomy" id="1070528"/>
    <lineage>
        <taxon>unclassified sequences</taxon>
        <taxon>metagenomes</taxon>
        <taxon>organismal metagenomes</taxon>
    </lineage>
</organism>
<evidence type="ECO:0000313" key="2">
    <source>
        <dbReference type="EMBL" id="QJA94847.1"/>
    </source>
</evidence>
<dbReference type="EMBL" id="MT143265">
    <property type="protein sequence ID" value="QJA94847.1"/>
    <property type="molecule type" value="Genomic_DNA"/>
</dbReference>
<sequence length="134" mass="15503">MISEMIRDVLGSKEKLDWLEREINTKFKKGRGSQTPTVVTAGLLIEILDVLCEIRDNLSPTGKRIVKAEKLTDIIEETEEFTEEEIDGEELVKDEDSTTETKDNTREEEKVEDKKHQLSASTLRRIKQQKKKKK</sequence>
<feature type="compositionally biased region" description="Basic residues" evidence="1">
    <location>
        <begin position="124"/>
        <end position="134"/>
    </location>
</feature>
<reference evidence="2" key="1">
    <citation type="submission" date="2020-03" db="EMBL/GenBank/DDBJ databases">
        <title>The deep terrestrial virosphere.</title>
        <authorList>
            <person name="Holmfeldt K."/>
            <person name="Nilsson E."/>
            <person name="Simone D."/>
            <person name="Lopez-Fernandez M."/>
            <person name="Wu X."/>
            <person name="de Brujin I."/>
            <person name="Lundin D."/>
            <person name="Andersson A."/>
            <person name="Bertilsson S."/>
            <person name="Dopson M."/>
        </authorList>
    </citation>
    <scope>NUCLEOTIDE SEQUENCE</scope>
    <source>
        <strain evidence="2">MM415B03718</strain>
    </source>
</reference>
<dbReference type="AlphaFoldDB" id="A0A6M3LHS9"/>
<accession>A0A6M3LHS9</accession>
<gene>
    <name evidence="2" type="ORF">MM415B03718_0009</name>
</gene>
<proteinExistence type="predicted"/>
<feature type="compositionally biased region" description="Basic and acidic residues" evidence="1">
    <location>
        <begin position="90"/>
        <end position="116"/>
    </location>
</feature>
<feature type="compositionally biased region" description="Acidic residues" evidence="1">
    <location>
        <begin position="78"/>
        <end position="89"/>
    </location>
</feature>
<evidence type="ECO:0000256" key="1">
    <source>
        <dbReference type="SAM" id="MobiDB-lite"/>
    </source>
</evidence>
<name>A0A6M3LHS9_9ZZZZ</name>
<protein>
    <submittedName>
        <fullName evidence="2">Uncharacterized protein</fullName>
    </submittedName>
</protein>